<sequence length="318" mass="36204">MKTGVQGGTAALSAKQIRRACRRRDLRRCWQLYLMILPAITTVFIFHYIPIYGVQIAFKDFRTSLGIWGSEWVGLKHFKRFLQYPDFWRIFWNTLRISLYGFATFPCSLIFALLLNELDNQKFKKTVQMITYAPHFISTVVVCSMLMLFFDRSNGIVNNVIAALGGERYSFLTDPKCFDHLYTWSGVWQGLGWGTIIYLAALSSISPELIEAARIDGATRFKIVWHINIPSILPTVITLLILRVGSLVGVGFEKIFLLQNDLNMNVSRVISTYTYEIGLKGGQFSYSSAIGLFNNIINIVLILIVNKISKVVTDVALW</sequence>
<dbReference type="PANTHER" id="PTHR43227:SF11">
    <property type="entry name" value="BLL4140 PROTEIN"/>
    <property type="match status" value="1"/>
</dbReference>
<evidence type="ECO:0000313" key="9">
    <source>
        <dbReference type="EMBL" id="MBC8543055.1"/>
    </source>
</evidence>
<dbReference type="Gene3D" id="1.10.3720.10">
    <property type="entry name" value="MetI-like"/>
    <property type="match status" value="1"/>
</dbReference>
<evidence type="ECO:0000256" key="2">
    <source>
        <dbReference type="ARBA" id="ARBA00022448"/>
    </source>
</evidence>
<keyword evidence="10" id="KW-1185">Reference proteome</keyword>
<dbReference type="GO" id="GO:0005886">
    <property type="term" value="C:plasma membrane"/>
    <property type="evidence" value="ECO:0007669"/>
    <property type="project" value="UniProtKB-SubCell"/>
</dbReference>
<dbReference type="Pfam" id="PF00528">
    <property type="entry name" value="BPD_transp_1"/>
    <property type="match status" value="1"/>
</dbReference>
<keyword evidence="4 7" id="KW-0812">Transmembrane</keyword>
<keyword evidence="6 7" id="KW-0472">Membrane</keyword>
<comment type="similarity">
    <text evidence="7">Belongs to the binding-protein-dependent transport system permease family.</text>
</comment>
<dbReference type="PANTHER" id="PTHR43227">
    <property type="entry name" value="BLL4140 PROTEIN"/>
    <property type="match status" value="1"/>
</dbReference>
<proteinExistence type="inferred from homology"/>
<dbReference type="EMBL" id="JACRSQ010000006">
    <property type="protein sequence ID" value="MBC8543055.1"/>
    <property type="molecule type" value="Genomic_DNA"/>
</dbReference>
<comment type="subcellular location">
    <subcellularLocation>
        <location evidence="1 7">Cell membrane</location>
        <topology evidence="1 7">Multi-pass membrane protein</topology>
    </subcellularLocation>
</comment>
<evidence type="ECO:0000313" key="10">
    <source>
        <dbReference type="Proteomes" id="UP000657006"/>
    </source>
</evidence>
<organism evidence="9 10">
    <name type="scientific">Bianquea renquensis</name>
    <dbReference type="NCBI Taxonomy" id="2763661"/>
    <lineage>
        <taxon>Bacteria</taxon>
        <taxon>Bacillati</taxon>
        <taxon>Bacillota</taxon>
        <taxon>Clostridia</taxon>
        <taxon>Eubacteriales</taxon>
        <taxon>Bianqueaceae</taxon>
        <taxon>Bianquea</taxon>
    </lineage>
</organism>
<dbReference type="InterPro" id="IPR035906">
    <property type="entry name" value="MetI-like_sf"/>
</dbReference>
<dbReference type="AlphaFoldDB" id="A0A926DPZ5"/>
<dbReference type="InterPro" id="IPR000515">
    <property type="entry name" value="MetI-like"/>
</dbReference>
<feature type="transmembrane region" description="Helical" evidence="7">
    <location>
        <begin position="32"/>
        <end position="51"/>
    </location>
</feature>
<gene>
    <name evidence="9" type="ORF">H8730_05805</name>
</gene>
<dbReference type="CDD" id="cd06261">
    <property type="entry name" value="TM_PBP2"/>
    <property type="match status" value="1"/>
</dbReference>
<evidence type="ECO:0000256" key="4">
    <source>
        <dbReference type="ARBA" id="ARBA00022692"/>
    </source>
</evidence>
<dbReference type="SUPFAM" id="SSF161098">
    <property type="entry name" value="MetI-like"/>
    <property type="match status" value="1"/>
</dbReference>
<feature type="transmembrane region" description="Helical" evidence="7">
    <location>
        <begin position="223"/>
        <end position="242"/>
    </location>
</feature>
<dbReference type="RefSeq" id="WP_177714505.1">
    <property type="nucleotide sequence ID" value="NZ_JACRSQ010000006.1"/>
</dbReference>
<dbReference type="InterPro" id="IPR050809">
    <property type="entry name" value="UgpAE/MalFG_permease"/>
</dbReference>
<feature type="transmembrane region" description="Helical" evidence="7">
    <location>
        <begin position="181"/>
        <end position="202"/>
    </location>
</feature>
<evidence type="ECO:0000256" key="5">
    <source>
        <dbReference type="ARBA" id="ARBA00022989"/>
    </source>
</evidence>
<feature type="transmembrane region" description="Helical" evidence="7">
    <location>
        <begin position="284"/>
        <end position="305"/>
    </location>
</feature>
<comment type="caution">
    <text evidence="9">The sequence shown here is derived from an EMBL/GenBank/DDBJ whole genome shotgun (WGS) entry which is preliminary data.</text>
</comment>
<protein>
    <submittedName>
        <fullName evidence="9">Sugar ABC transporter permease</fullName>
    </submittedName>
</protein>
<keyword evidence="5 7" id="KW-1133">Transmembrane helix</keyword>
<keyword evidence="2 7" id="KW-0813">Transport</keyword>
<dbReference type="Proteomes" id="UP000657006">
    <property type="component" value="Unassembled WGS sequence"/>
</dbReference>
<feature type="transmembrane region" description="Helical" evidence="7">
    <location>
        <begin position="97"/>
        <end position="118"/>
    </location>
</feature>
<evidence type="ECO:0000256" key="7">
    <source>
        <dbReference type="RuleBase" id="RU363032"/>
    </source>
</evidence>
<reference evidence="9" key="1">
    <citation type="submission" date="2020-08" db="EMBL/GenBank/DDBJ databases">
        <title>Genome public.</title>
        <authorList>
            <person name="Liu C."/>
            <person name="Sun Q."/>
        </authorList>
    </citation>
    <scope>NUCLEOTIDE SEQUENCE</scope>
    <source>
        <strain evidence="9">NSJ-32</strain>
    </source>
</reference>
<feature type="transmembrane region" description="Helical" evidence="7">
    <location>
        <begin position="130"/>
        <end position="150"/>
    </location>
</feature>
<feature type="domain" description="ABC transmembrane type-1" evidence="8">
    <location>
        <begin position="94"/>
        <end position="305"/>
    </location>
</feature>
<keyword evidence="3" id="KW-1003">Cell membrane</keyword>
<evidence type="ECO:0000256" key="3">
    <source>
        <dbReference type="ARBA" id="ARBA00022475"/>
    </source>
</evidence>
<evidence type="ECO:0000256" key="1">
    <source>
        <dbReference type="ARBA" id="ARBA00004651"/>
    </source>
</evidence>
<evidence type="ECO:0000259" key="8">
    <source>
        <dbReference type="PROSITE" id="PS50928"/>
    </source>
</evidence>
<dbReference type="PROSITE" id="PS50928">
    <property type="entry name" value="ABC_TM1"/>
    <property type="match status" value="1"/>
</dbReference>
<evidence type="ECO:0000256" key="6">
    <source>
        <dbReference type="ARBA" id="ARBA00023136"/>
    </source>
</evidence>
<name>A0A926DPZ5_9FIRM</name>
<accession>A0A926DPZ5</accession>
<dbReference type="GO" id="GO:0055085">
    <property type="term" value="P:transmembrane transport"/>
    <property type="evidence" value="ECO:0007669"/>
    <property type="project" value="InterPro"/>
</dbReference>